<dbReference type="InterPro" id="IPR029044">
    <property type="entry name" value="Nucleotide-diphossugar_trans"/>
</dbReference>
<keyword evidence="6" id="KW-1185">Reference proteome</keyword>
<organism evidence="5 6">
    <name type="scientific">Leifsonella bigeumensis</name>
    <dbReference type="NCBI Taxonomy" id="433643"/>
    <lineage>
        <taxon>Bacteria</taxon>
        <taxon>Bacillati</taxon>
        <taxon>Actinomycetota</taxon>
        <taxon>Actinomycetes</taxon>
        <taxon>Micrococcales</taxon>
        <taxon>Microbacteriaceae</taxon>
        <taxon>Leifsonella</taxon>
    </lineage>
</organism>
<comment type="similarity">
    <text evidence="1">Belongs to the glycosyltransferase 2 family.</text>
</comment>
<proteinExistence type="inferred from homology"/>
<dbReference type="Pfam" id="PF00535">
    <property type="entry name" value="Glycos_transf_2"/>
    <property type="match status" value="1"/>
</dbReference>
<gene>
    <name evidence="5" type="ORF">GCM10022239_20260</name>
</gene>
<protein>
    <submittedName>
        <fullName evidence="5">Polyprenol monophosphomannose synthase</fullName>
    </submittedName>
</protein>
<sequence length="239" mass="25859">MADTLVIVPTYNEAGSLSALIGRLRQFVPAADILIVDDASPDGTGKLADELAAGDEKISVLHRPKKEGLGRAYLAGFRRGLGAGYDYLVEIDADGSHDPVDLVPMLALAAGGADLVLGSRWVPGGSVVNWPWPRRAISRFGNAYARTMLRSGIRDLTSGFRVFRSSALGGIEFDSVASQGYCFQIELAWTIERAGLDVVEHPITFIERAVGRSKMHLGIVIEALARVTVWGATRRRRQL</sequence>
<evidence type="ECO:0000256" key="2">
    <source>
        <dbReference type="ARBA" id="ARBA00022676"/>
    </source>
</evidence>
<dbReference type="RefSeq" id="WP_344756279.1">
    <property type="nucleotide sequence ID" value="NZ_BAABAE010000003.1"/>
</dbReference>
<evidence type="ECO:0000313" key="5">
    <source>
        <dbReference type="EMBL" id="GAA3744742.1"/>
    </source>
</evidence>
<dbReference type="Proteomes" id="UP001501004">
    <property type="component" value="Unassembled WGS sequence"/>
</dbReference>
<dbReference type="EMBL" id="BAABAE010000003">
    <property type="protein sequence ID" value="GAA3744742.1"/>
    <property type="molecule type" value="Genomic_DNA"/>
</dbReference>
<dbReference type="CDD" id="cd06442">
    <property type="entry name" value="DPM1_like"/>
    <property type="match status" value="1"/>
</dbReference>
<dbReference type="InterPro" id="IPR001173">
    <property type="entry name" value="Glyco_trans_2-like"/>
</dbReference>
<evidence type="ECO:0000313" key="6">
    <source>
        <dbReference type="Proteomes" id="UP001501004"/>
    </source>
</evidence>
<evidence type="ECO:0000256" key="1">
    <source>
        <dbReference type="ARBA" id="ARBA00006739"/>
    </source>
</evidence>
<keyword evidence="2" id="KW-0328">Glycosyltransferase</keyword>
<comment type="caution">
    <text evidence="5">The sequence shown here is derived from an EMBL/GenBank/DDBJ whole genome shotgun (WGS) entry which is preliminary data.</text>
</comment>
<reference evidence="6" key="1">
    <citation type="journal article" date="2019" name="Int. J. Syst. Evol. Microbiol.">
        <title>The Global Catalogue of Microorganisms (GCM) 10K type strain sequencing project: providing services to taxonomists for standard genome sequencing and annotation.</title>
        <authorList>
            <consortium name="The Broad Institute Genomics Platform"/>
            <consortium name="The Broad Institute Genome Sequencing Center for Infectious Disease"/>
            <person name="Wu L."/>
            <person name="Ma J."/>
        </authorList>
    </citation>
    <scope>NUCLEOTIDE SEQUENCE [LARGE SCALE GENOMIC DNA]</scope>
    <source>
        <strain evidence="6">JCM 16949</strain>
    </source>
</reference>
<dbReference type="Gene3D" id="3.90.550.10">
    <property type="entry name" value="Spore Coat Polysaccharide Biosynthesis Protein SpsA, Chain A"/>
    <property type="match status" value="1"/>
</dbReference>
<name>A0ABP7FPW5_9MICO</name>
<dbReference type="PANTHER" id="PTHR43398:SF1">
    <property type="entry name" value="DOLICHOL-PHOSPHATE MANNOSYLTRANSFERASE SUBUNIT 1"/>
    <property type="match status" value="1"/>
</dbReference>
<accession>A0ABP7FPW5</accession>
<feature type="domain" description="Glycosyltransferase 2-like" evidence="4">
    <location>
        <begin position="6"/>
        <end position="168"/>
    </location>
</feature>
<dbReference type="SUPFAM" id="SSF53448">
    <property type="entry name" value="Nucleotide-diphospho-sugar transferases"/>
    <property type="match status" value="1"/>
</dbReference>
<dbReference type="InterPro" id="IPR039528">
    <property type="entry name" value="DPM1-like"/>
</dbReference>
<evidence type="ECO:0000259" key="4">
    <source>
        <dbReference type="Pfam" id="PF00535"/>
    </source>
</evidence>
<keyword evidence="3" id="KW-0808">Transferase</keyword>
<dbReference type="PANTHER" id="PTHR43398">
    <property type="entry name" value="DOLICHOL-PHOSPHATE MANNOSYLTRANSFERASE SUBUNIT 1"/>
    <property type="match status" value="1"/>
</dbReference>
<evidence type="ECO:0000256" key="3">
    <source>
        <dbReference type="ARBA" id="ARBA00022679"/>
    </source>
</evidence>